<sequence>MLLIGLINRCENATDNPNNVEENVEEITRPTGSEAIEGGKGTAL</sequence>
<protein>
    <submittedName>
        <fullName evidence="3">Variable outer membrane protein</fullName>
    </submittedName>
</protein>
<organism evidence="2 3">
    <name type="scientific">Meloidogyne hapla</name>
    <name type="common">Root-knot nematode worm</name>
    <dbReference type="NCBI Taxonomy" id="6305"/>
    <lineage>
        <taxon>Eukaryota</taxon>
        <taxon>Metazoa</taxon>
        <taxon>Ecdysozoa</taxon>
        <taxon>Nematoda</taxon>
        <taxon>Chromadorea</taxon>
        <taxon>Rhabditida</taxon>
        <taxon>Tylenchina</taxon>
        <taxon>Tylenchomorpha</taxon>
        <taxon>Tylenchoidea</taxon>
        <taxon>Meloidogynidae</taxon>
        <taxon>Meloidogyninae</taxon>
        <taxon>Meloidogyne</taxon>
    </lineage>
</organism>
<evidence type="ECO:0000313" key="2">
    <source>
        <dbReference type="Proteomes" id="UP000095281"/>
    </source>
</evidence>
<dbReference type="AlphaFoldDB" id="A0A1I8BKB7"/>
<evidence type="ECO:0000256" key="1">
    <source>
        <dbReference type="SAM" id="MobiDB-lite"/>
    </source>
</evidence>
<accession>A0A1I8BKB7</accession>
<name>A0A1I8BKB7_MELHA</name>
<proteinExistence type="predicted"/>
<keyword evidence="2" id="KW-1185">Reference proteome</keyword>
<reference evidence="3" key="1">
    <citation type="submission" date="2016-11" db="UniProtKB">
        <authorList>
            <consortium name="WormBaseParasite"/>
        </authorList>
    </citation>
    <scope>IDENTIFICATION</scope>
</reference>
<evidence type="ECO:0000313" key="3">
    <source>
        <dbReference type="WBParaSite" id="MhA1_Contig271.frz3.gene59"/>
    </source>
</evidence>
<feature type="region of interest" description="Disordered" evidence="1">
    <location>
        <begin position="24"/>
        <end position="44"/>
    </location>
</feature>
<dbReference type="WBParaSite" id="MhA1_Contig271.frz3.gene59">
    <property type="protein sequence ID" value="MhA1_Contig271.frz3.gene59"/>
    <property type="gene ID" value="MhA1_Contig271.frz3.gene59"/>
</dbReference>
<dbReference type="Proteomes" id="UP000095281">
    <property type="component" value="Unplaced"/>
</dbReference>